<dbReference type="PROSITE" id="PS01236">
    <property type="entry name" value="PDXT_SNO_1"/>
    <property type="match status" value="1"/>
</dbReference>
<proteinExistence type="inferred from homology"/>
<keyword evidence="2 10" id="KW-0378">Hydrolase</keyword>
<dbReference type="NCBIfam" id="TIGR03800">
    <property type="entry name" value="PLP_synth_Pdx2"/>
    <property type="match status" value="1"/>
</dbReference>
<dbReference type="PROSITE" id="PS51273">
    <property type="entry name" value="GATASE_TYPE_1"/>
    <property type="match status" value="1"/>
</dbReference>
<dbReference type="GO" id="GO:1903600">
    <property type="term" value="C:glutaminase complex"/>
    <property type="evidence" value="ECO:0007669"/>
    <property type="project" value="TreeGrafter"/>
</dbReference>
<evidence type="ECO:0000256" key="8">
    <source>
        <dbReference type="ARBA" id="ARBA00054599"/>
    </source>
</evidence>
<evidence type="ECO:0000256" key="5">
    <source>
        <dbReference type="ARBA" id="ARBA00023239"/>
    </source>
</evidence>
<comment type="catalytic activity">
    <reaction evidence="7 10">
        <text>L-glutamine + H2O = L-glutamate + NH4(+)</text>
        <dbReference type="Rhea" id="RHEA:15889"/>
        <dbReference type="ChEBI" id="CHEBI:15377"/>
        <dbReference type="ChEBI" id="CHEBI:28938"/>
        <dbReference type="ChEBI" id="CHEBI:29985"/>
        <dbReference type="ChEBI" id="CHEBI:58359"/>
        <dbReference type="EC" id="3.5.1.2"/>
    </reaction>
</comment>
<evidence type="ECO:0000256" key="4">
    <source>
        <dbReference type="ARBA" id="ARBA00022962"/>
    </source>
</evidence>
<dbReference type="Gene3D" id="3.40.50.880">
    <property type="match status" value="1"/>
</dbReference>
<dbReference type="PANTHER" id="PTHR31559:SF0">
    <property type="entry name" value="PYRIDOXAL 5'-PHOSPHATE SYNTHASE SUBUNIT SNO1-RELATED"/>
    <property type="match status" value="1"/>
</dbReference>
<comment type="subunit">
    <text evidence="9 10">In the presence of PdxS, forms a dodecamer of heterodimers. Only shows activity in the heterodimer.</text>
</comment>
<comment type="catalytic activity">
    <reaction evidence="6 10">
        <text>aldehydo-D-ribose 5-phosphate + D-glyceraldehyde 3-phosphate + L-glutamine = pyridoxal 5'-phosphate + L-glutamate + phosphate + 3 H2O + H(+)</text>
        <dbReference type="Rhea" id="RHEA:31507"/>
        <dbReference type="ChEBI" id="CHEBI:15377"/>
        <dbReference type="ChEBI" id="CHEBI:15378"/>
        <dbReference type="ChEBI" id="CHEBI:29985"/>
        <dbReference type="ChEBI" id="CHEBI:43474"/>
        <dbReference type="ChEBI" id="CHEBI:58273"/>
        <dbReference type="ChEBI" id="CHEBI:58359"/>
        <dbReference type="ChEBI" id="CHEBI:59776"/>
        <dbReference type="ChEBI" id="CHEBI:597326"/>
        <dbReference type="EC" id="4.3.3.6"/>
    </reaction>
</comment>
<keyword evidence="3 10" id="KW-0663">Pyridoxal phosphate</keyword>
<dbReference type="Proteomes" id="UP000265962">
    <property type="component" value="Unassembled WGS sequence"/>
</dbReference>
<comment type="pathway">
    <text evidence="10">Cofactor biosynthesis; pyridoxal 5'-phosphate biosynthesis.</text>
</comment>
<dbReference type="PANTHER" id="PTHR31559">
    <property type="entry name" value="PYRIDOXAL 5'-PHOSPHATE SYNTHASE SUBUNIT SNO"/>
    <property type="match status" value="1"/>
</dbReference>
<sequence>MSTSPRAPLIGVLALQGGVDEHLDALAASGARTRTVRLPVELDGLDAIVIPGGESSVLDRLMRAFGLDGPLGEVIADGLPVLATCAGMVACARELYDAAPGQQCLGVLDIGVHRNAFGSQLDSFETRLDVDGVGADIEAVFIRAPAVTRVGGRVRVIATVGDRVVGVRQGAITALSFHPELTSDRRVHRALVEQARARRNRP</sequence>
<evidence type="ECO:0000256" key="9">
    <source>
        <dbReference type="ARBA" id="ARBA00064749"/>
    </source>
</evidence>
<dbReference type="EC" id="4.3.3.6" evidence="10"/>
<dbReference type="InterPro" id="IPR029062">
    <property type="entry name" value="Class_I_gatase-like"/>
</dbReference>
<dbReference type="AlphaFoldDB" id="A0A375I3F5"/>
<comment type="similarity">
    <text evidence="1 10">Belongs to the glutaminase PdxT/SNO family.</text>
</comment>
<dbReference type="InterPro" id="IPR021196">
    <property type="entry name" value="PdxT/SNO_CS"/>
</dbReference>
<evidence type="ECO:0000256" key="6">
    <source>
        <dbReference type="ARBA" id="ARBA00047992"/>
    </source>
</evidence>
<feature type="binding site" evidence="10 12">
    <location>
        <begin position="142"/>
        <end position="143"/>
    </location>
    <ligand>
        <name>L-glutamine</name>
        <dbReference type="ChEBI" id="CHEBI:58359"/>
    </ligand>
</feature>
<dbReference type="GO" id="GO:0004359">
    <property type="term" value="F:glutaminase activity"/>
    <property type="evidence" value="ECO:0007669"/>
    <property type="project" value="UniProtKB-UniRule"/>
</dbReference>
<accession>A0A375I3F5</accession>
<reference evidence="14" key="1">
    <citation type="submission" date="2018-02" db="EMBL/GenBank/DDBJ databases">
        <authorList>
            <person name="Hornung B."/>
        </authorList>
    </citation>
    <scope>NUCLEOTIDE SEQUENCE [LARGE SCALE GENOMIC DNA]</scope>
</reference>
<dbReference type="GO" id="GO:0006543">
    <property type="term" value="P:L-glutamine catabolic process"/>
    <property type="evidence" value="ECO:0007669"/>
    <property type="project" value="UniProtKB-UniRule"/>
</dbReference>
<dbReference type="HAMAP" id="MF_01615">
    <property type="entry name" value="PdxT"/>
    <property type="match status" value="1"/>
</dbReference>
<protein>
    <recommendedName>
        <fullName evidence="10">Pyridoxal 5'-phosphate synthase subunit PdxT</fullName>
        <ecNumber evidence="10">4.3.3.6</ecNumber>
    </recommendedName>
    <alternativeName>
        <fullName evidence="10">Pdx2</fullName>
    </alternativeName>
    <alternativeName>
        <fullName evidence="10">Pyridoxal 5'-phosphate synthase glutaminase subunit</fullName>
        <ecNumber evidence="10">3.5.1.2</ecNumber>
    </alternativeName>
</protein>
<feature type="active site" description="Charge relay system" evidence="10 11">
    <location>
        <position position="180"/>
    </location>
</feature>
<dbReference type="SUPFAM" id="SSF52317">
    <property type="entry name" value="Class I glutamine amidotransferase-like"/>
    <property type="match status" value="1"/>
</dbReference>
<evidence type="ECO:0000256" key="10">
    <source>
        <dbReference type="HAMAP-Rule" id="MF_01615"/>
    </source>
</evidence>
<dbReference type="InterPro" id="IPR002161">
    <property type="entry name" value="PdxT/SNO"/>
</dbReference>
<evidence type="ECO:0000256" key="7">
    <source>
        <dbReference type="ARBA" id="ARBA00049534"/>
    </source>
</evidence>
<dbReference type="GO" id="GO:0036381">
    <property type="term" value="F:pyridoxal 5'-phosphate synthase (glutamine hydrolysing) activity"/>
    <property type="evidence" value="ECO:0007669"/>
    <property type="project" value="UniProtKB-UniRule"/>
</dbReference>
<feature type="binding site" evidence="10 12">
    <location>
        <position position="114"/>
    </location>
    <ligand>
        <name>L-glutamine</name>
        <dbReference type="ChEBI" id="CHEBI:58359"/>
    </ligand>
</feature>
<feature type="binding site" evidence="10 12">
    <location>
        <begin position="53"/>
        <end position="55"/>
    </location>
    <ligand>
        <name>L-glutamine</name>
        <dbReference type="ChEBI" id="CHEBI:58359"/>
    </ligand>
</feature>
<keyword evidence="14" id="KW-1185">Reference proteome</keyword>
<evidence type="ECO:0000256" key="2">
    <source>
        <dbReference type="ARBA" id="ARBA00022801"/>
    </source>
</evidence>
<gene>
    <name evidence="10" type="primary">pdxT</name>
    <name evidence="13" type="ORF">PROPJV5_2327</name>
</gene>
<feature type="active site" description="Charge relay system" evidence="10 11">
    <location>
        <position position="178"/>
    </location>
</feature>
<dbReference type="PIRSF" id="PIRSF005639">
    <property type="entry name" value="Glut_amidoT_SNO"/>
    <property type="match status" value="1"/>
</dbReference>
<dbReference type="CDD" id="cd01749">
    <property type="entry name" value="GATase1_PB"/>
    <property type="match status" value="1"/>
</dbReference>
<dbReference type="FunFam" id="3.40.50.880:FF:000010">
    <property type="entry name" value="uncharacterized protein LOC100176842 isoform X2"/>
    <property type="match status" value="1"/>
</dbReference>
<dbReference type="PROSITE" id="PS51130">
    <property type="entry name" value="PDXT_SNO_2"/>
    <property type="match status" value="1"/>
</dbReference>
<dbReference type="UniPathway" id="UPA00245"/>
<feature type="active site" description="Nucleophile" evidence="10 11">
    <location>
        <position position="85"/>
    </location>
</feature>
<dbReference type="GO" id="GO:0008614">
    <property type="term" value="P:pyridoxine metabolic process"/>
    <property type="evidence" value="ECO:0007669"/>
    <property type="project" value="TreeGrafter"/>
</dbReference>
<dbReference type="Pfam" id="PF01174">
    <property type="entry name" value="SNO"/>
    <property type="match status" value="1"/>
</dbReference>
<dbReference type="GO" id="GO:0005829">
    <property type="term" value="C:cytosol"/>
    <property type="evidence" value="ECO:0007669"/>
    <property type="project" value="TreeGrafter"/>
</dbReference>
<evidence type="ECO:0000256" key="12">
    <source>
        <dbReference type="PIRSR" id="PIRSR005639-2"/>
    </source>
</evidence>
<evidence type="ECO:0000256" key="1">
    <source>
        <dbReference type="ARBA" id="ARBA00008345"/>
    </source>
</evidence>
<organism evidence="13 14">
    <name type="scientific">Propionibacterium ruminifibrarum</name>
    <dbReference type="NCBI Taxonomy" id="1962131"/>
    <lineage>
        <taxon>Bacteria</taxon>
        <taxon>Bacillati</taxon>
        <taxon>Actinomycetota</taxon>
        <taxon>Actinomycetes</taxon>
        <taxon>Propionibacteriales</taxon>
        <taxon>Propionibacteriaceae</taxon>
        <taxon>Propionibacterium</taxon>
    </lineage>
</organism>
<dbReference type="EMBL" id="OMOH01000012">
    <property type="protein sequence ID" value="SPF69376.1"/>
    <property type="molecule type" value="Genomic_DNA"/>
</dbReference>
<name>A0A375I3F5_9ACTN</name>
<evidence type="ECO:0000313" key="14">
    <source>
        <dbReference type="Proteomes" id="UP000265962"/>
    </source>
</evidence>
<evidence type="ECO:0000313" key="13">
    <source>
        <dbReference type="EMBL" id="SPF69376.1"/>
    </source>
</evidence>
<evidence type="ECO:0000256" key="3">
    <source>
        <dbReference type="ARBA" id="ARBA00022898"/>
    </source>
</evidence>
<keyword evidence="4 10" id="KW-0315">Glutamine amidotransferase</keyword>
<keyword evidence="5 10" id="KW-0456">Lyase</keyword>
<comment type="function">
    <text evidence="8 10">Catalyzes the hydrolysis of glutamine to glutamate and ammonia as part of the biosynthesis of pyridoxal 5'-phosphate. The resulting ammonia molecule is channeled to the active site of PdxS.</text>
</comment>
<evidence type="ECO:0000256" key="11">
    <source>
        <dbReference type="PIRSR" id="PIRSR005639-1"/>
    </source>
</evidence>
<dbReference type="RefSeq" id="WP_239018489.1">
    <property type="nucleotide sequence ID" value="NZ_OMOH01000012.1"/>
</dbReference>
<dbReference type="EC" id="3.5.1.2" evidence="10"/>
<dbReference type="GO" id="GO:0042823">
    <property type="term" value="P:pyridoxal phosphate biosynthetic process"/>
    <property type="evidence" value="ECO:0007669"/>
    <property type="project" value="UniProtKB-UniRule"/>
</dbReference>